<dbReference type="GO" id="GO:0046872">
    <property type="term" value="F:metal ion binding"/>
    <property type="evidence" value="ECO:0007669"/>
    <property type="project" value="UniProtKB-KW"/>
</dbReference>
<accession>A0A0D5NIZ4</accession>
<keyword evidence="2" id="KW-0479">Metal-binding</keyword>
<dbReference type="SUPFAM" id="SSF51621">
    <property type="entry name" value="Phosphoenolpyruvate/pyruvate domain"/>
    <property type="match status" value="1"/>
</dbReference>
<evidence type="ECO:0000256" key="2">
    <source>
        <dbReference type="ARBA" id="ARBA00022723"/>
    </source>
</evidence>
<dbReference type="HOGENOM" id="CLU_059964_1_0_9"/>
<dbReference type="PANTHER" id="PTHR30502:SF0">
    <property type="entry name" value="PHOSPHOENOLPYRUVATE CARBOXYLASE FAMILY PROTEIN"/>
    <property type="match status" value="1"/>
</dbReference>
<dbReference type="PANTHER" id="PTHR30502">
    <property type="entry name" value="2-KETO-3-DEOXY-L-RHAMNONATE ALDOLASE"/>
    <property type="match status" value="1"/>
</dbReference>
<evidence type="ECO:0000259" key="4">
    <source>
        <dbReference type="Pfam" id="PF03328"/>
    </source>
</evidence>
<dbReference type="GO" id="GO:0016832">
    <property type="term" value="F:aldehyde-lyase activity"/>
    <property type="evidence" value="ECO:0007669"/>
    <property type="project" value="TreeGrafter"/>
</dbReference>
<dbReference type="InterPro" id="IPR005000">
    <property type="entry name" value="Aldolase/citrate-lyase_domain"/>
</dbReference>
<dbReference type="KEGG" id="pbj:VN24_11480"/>
<reference evidence="6" key="2">
    <citation type="submission" date="2015-03" db="EMBL/GenBank/DDBJ databases">
        <title>Genome sequence of Paenibacillus beijingensis strain DSM 24997T.</title>
        <authorList>
            <person name="Kwak Y."/>
            <person name="Shin J.-H."/>
        </authorList>
    </citation>
    <scope>NUCLEOTIDE SEQUENCE [LARGE SCALE GENOMIC DNA]</scope>
    <source>
        <strain evidence="6">DSM 24997</strain>
    </source>
</reference>
<feature type="domain" description="HpcH/HpaI aldolase/citrate lyase" evidence="4">
    <location>
        <begin position="33"/>
        <end position="240"/>
    </location>
</feature>
<dbReference type="Proteomes" id="UP000032633">
    <property type="component" value="Chromosome"/>
</dbReference>
<evidence type="ECO:0000256" key="1">
    <source>
        <dbReference type="ARBA" id="ARBA00005568"/>
    </source>
</evidence>
<comment type="similarity">
    <text evidence="1">Belongs to the HpcH/HpaI aldolase family.</text>
</comment>
<keyword evidence="3" id="KW-0456">Lyase</keyword>
<dbReference type="InterPro" id="IPR040442">
    <property type="entry name" value="Pyrv_kinase-like_dom_sf"/>
</dbReference>
<dbReference type="Pfam" id="PF03328">
    <property type="entry name" value="HpcH_HpaI"/>
    <property type="match status" value="1"/>
</dbReference>
<evidence type="ECO:0000313" key="5">
    <source>
        <dbReference type="EMBL" id="AJY75085.1"/>
    </source>
</evidence>
<keyword evidence="6" id="KW-1185">Reference proteome</keyword>
<dbReference type="PATRIC" id="fig|1126833.4.peg.2515"/>
<dbReference type="GO" id="GO:0005737">
    <property type="term" value="C:cytoplasm"/>
    <property type="evidence" value="ECO:0007669"/>
    <property type="project" value="TreeGrafter"/>
</dbReference>
<evidence type="ECO:0000256" key="3">
    <source>
        <dbReference type="ARBA" id="ARBA00023239"/>
    </source>
</evidence>
<dbReference type="InterPro" id="IPR015813">
    <property type="entry name" value="Pyrv/PenolPyrv_kinase-like_dom"/>
</dbReference>
<dbReference type="OrthoDB" id="86160at2"/>
<dbReference type="Gene3D" id="3.20.20.60">
    <property type="entry name" value="Phosphoenolpyruvate-binding domains"/>
    <property type="match status" value="1"/>
</dbReference>
<dbReference type="STRING" id="1126833.VN24_11480"/>
<dbReference type="EMBL" id="CP011058">
    <property type="protein sequence ID" value="AJY75085.1"/>
    <property type="molecule type" value="Genomic_DNA"/>
</dbReference>
<dbReference type="AlphaFoldDB" id="A0A0D5NIZ4"/>
<sequence>MHQPMEDLKRKLGREEVVVGTCVSLGDMMVSELLGYAGCDFLWIDMEHSANDKQQILRHIVAARAGKAAAFIRIPWNDPILVKPILDMGPDGIIFPFIRSAQEAEQAVLSSRYPPRGIRGFGPNRANGYGAAETPAYLAQADDLFRIIQIEHIDAVNSIEEICQVEGIDCLMFGSMDLSGSLGRLGETDTPEFIEAVDRVVAAAGKHNKMLGCCIGYSQETIAFFLDRGIKVFTCGMDSYMLRSYTEQMVLDVRTYAKSLSLLKSE</sequence>
<dbReference type="InterPro" id="IPR050251">
    <property type="entry name" value="HpcH-HpaI_aldolase"/>
</dbReference>
<reference evidence="5 6" key="1">
    <citation type="journal article" date="2015" name="J. Biotechnol.">
        <title>Complete genome sequence of Paenibacillus beijingensis 7188(T) (=DSM 24997(T)), a novel rhizobacterium from jujube garden soil.</title>
        <authorList>
            <person name="Kwak Y."/>
            <person name="Shin J.H."/>
        </authorList>
    </citation>
    <scope>NUCLEOTIDE SEQUENCE [LARGE SCALE GENOMIC DNA]</scope>
    <source>
        <strain evidence="5 6">DSM 24997</strain>
    </source>
</reference>
<evidence type="ECO:0000313" key="6">
    <source>
        <dbReference type="Proteomes" id="UP000032633"/>
    </source>
</evidence>
<gene>
    <name evidence="5" type="ORF">VN24_11480</name>
</gene>
<protein>
    <recommendedName>
        <fullName evidence="4">HpcH/HpaI aldolase/citrate lyase domain-containing protein</fullName>
    </recommendedName>
</protein>
<name>A0A0D5NIZ4_9BACL</name>
<proteinExistence type="inferred from homology"/>
<dbReference type="RefSeq" id="WP_045670518.1">
    <property type="nucleotide sequence ID" value="NZ_CP011058.1"/>
</dbReference>
<organism evidence="5 6">
    <name type="scientific">Paenibacillus beijingensis</name>
    <dbReference type="NCBI Taxonomy" id="1126833"/>
    <lineage>
        <taxon>Bacteria</taxon>
        <taxon>Bacillati</taxon>
        <taxon>Bacillota</taxon>
        <taxon>Bacilli</taxon>
        <taxon>Bacillales</taxon>
        <taxon>Paenibacillaceae</taxon>
        <taxon>Paenibacillus</taxon>
    </lineage>
</organism>